<comment type="catalytic activity">
    <reaction evidence="1">
        <text>S-ubiquitinyl-[E2 ubiquitin-conjugating enzyme]-L-cysteine + [acceptor protein]-L-lysine = [E2 ubiquitin-conjugating enzyme]-L-cysteine + N(6)-ubiquitinyl-[acceptor protein]-L-lysine.</text>
        <dbReference type="EC" id="2.3.2.27"/>
    </reaction>
</comment>
<evidence type="ECO:0000256" key="1">
    <source>
        <dbReference type="ARBA" id="ARBA00000900"/>
    </source>
</evidence>
<evidence type="ECO:0000256" key="10">
    <source>
        <dbReference type="ARBA" id="ARBA00024004"/>
    </source>
</evidence>
<evidence type="ECO:0000256" key="12">
    <source>
        <dbReference type="SAM" id="MobiDB-lite"/>
    </source>
</evidence>
<feature type="compositionally biased region" description="Basic residues" evidence="12">
    <location>
        <begin position="1"/>
        <end position="10"/>
    </location>
</feature>
<evidence type="ECO:0000256" key="4">
    <source>
        <dbReference type="ARBA" id="ARBA00012483"/>
    </source>
</evidence>
<evidence type="ECO:0000313" key="15">
    <source>
        <dbReference type="EMBL" id="KFK35023.1"/>
    </source>
</evidence>
<dbReference type="OMA" id="VECFAEP"/>
<evidence type="ECO:0000256" key="6">
    <source>
        <dbReference type="ARBA" id="ARBA00022723"/>
    </source>
</evidence>
<dbReference type="GO" id="GO:0008270">
    <property type="term" value="F:zinc ion binding"/>
    <property type="evidence" value="ECO:0007669"/>
    <property type="project" value="UniProtKB-KW"/>
</dbReference>
<protein>
    <recommendedName>
        <fullName evidence="4">RING-type E3 ubiquitin transferase</fullName>
        <ecNumber evidence="4">2.3.2.27</ecNumber>
    </recommendedName>
</protein>
<evidence type="ECO:0000256" key="2">
    <source>
        <dbReference type="ARBA" id="ARBA00004906"/>
    </source>
</evidence>
<dbReference type="Gene3D" id="3.30.40.10">
    <property type="entry name" value="Zinc/RING finger domain, C3HC4 (zinc finger)"/>
    <property type="match status" value="2"/>
</dbReference>
<dbReference type="PROSITE" id="PS51081">
    <property type="entry name" value="ZF_SIAH"/>
    <property type="match status" value="1"/>
</dbReference>
<dbReference type="AlphaFoldDB" id="A0A087GYS1"/>
<dbReference type="GO" id="GO:0061630">
    <property type="term" value="F:ubiquitin protein ligase activity"/>
    <property type="evidence" value="ECO:0007669"/>
    <property type="project" value="UniProtKB-EC"/>
</dbReference>
<name>A0A087GYS1_ARAAL</name>
<dbReference type="PANTHER" id="PTHR46632">
    <property type="entry name" value="E3 UBIQUITIN-PROTEIN LIGASE SINA-LIKE 4"/>
    <property type="match status" value="1"/>
</dbReference>
<dbReference type="Pfam" id="PF21362">
    <property type="entry name" value="Sina_RING"/>
    <property type="match status" value="1"/>
</dbReference>
<dbReference type="GO" id="GO:0016567">
    <property type="term" value="P:protein ubiquitination"/>
    <property type="evidence" value="ECO:0007669"/>
    <property type="project" value="UniProtKB-UniPathway"/>
</dbReference>
<feature type="domain" description="SIAH-type" evidence="14">
    <location>
        <begin position="94"/>
        <end position="152"/>
    </location>
</feature>
<keyword evidence="9" id="KW-0862">Zinc</keyword>
<dbReference type="UniPathway" id="UPA00143"/>
<dbReference type="eggNOG" id="KOG3002">
    <property type="taxonomic scope" value="Eukaryota"/>
</dbReference>
<evidence type="ECO:0000256" key="5">
    <source>
        <dbReference type="ARBA" id="ARBA00022679"/>
    </source>
</evidence>
<evidence type="ECO:0000256" key="11">
    <source>
        <dbReference type="PROSITE-ProRule" id="PRU00455"/>
    </source>
</evidence>
<dbReference type="InterPro" id="IPR044286">
    <property type="entry name" value="SINL_plant"/>
</dbReference>
<dbReference type="InterPro" id="IPR049548">
    <property type="entry name" value="Sina-like_RING"/>
</dbReference>
<keyword evidence="6" id="KW-0479">Metal-binding</keyword>
<dbReference type="EC" id="2.3.2.27" evidence="4"/>
<dbReference type="PANTHER" id="PTHR46632:SF3">
    <property type="entry name" value="E3 UBIQUITIN-PROTEIN LIGASE SINA-LIKE 7-RELATED"/>
    <property type="match status" value="1"/>
</dbReference>
<feature type="domain" description="RING-type" evidence="13">
    <location>
        <begin position="41"/>
        <end position="76"/>
    </location>
</feature>
<accession>A0A087GYS1</accession>
<dbReference type="SUPFAM" id="SSF49599">
    <property type="entry name" value="TRAF domain-like"/>
    <property type="match status" value="1"/>
</dbReference>
<comment type="similarity">
    <text evidence="3">Belongs to the SINA (Seven in absentia) family.</text>
</comment>
<evidence type="ECO:0000256" key="3">
    <source>
        <dbReference type="ARBA" id="ARBA00009119"/>
    </source>
</evidence>
<feature type="region of interest" description="Disordered" evidence="12">
    <location>
        <begin position="1"/>
        <end position="22"/>
    </location>
</feature>
<sequence length="275" mass="31006">MVGSSRKRQRSSISSGNGAKRVETENRKLSTMLFDPDSLHCPICVEVLKIPIFQCDNGHIACSSCCPKLSNKCPSCASPIGHIRCRAMETVLESVFVPCLNARLGCTKNLSYGNELAHEKECKFFTCSCPVQDCSYADFYTNLYFHYYLNHSQSSTRDTFVCGIPFSAKMNISDKILIRKEYNKMLLFAVQCFREPCGVYVTVSCIAPSAPEVGEFSCHLSYTVDGNTMTYESPKMKMVLQVSFQTPQEKFMLIPHSSLRGDVLKMEICIRKYEE</sequence>
<evidence type="ECO:0000256" key="9">
    <source>
        <dbReference type="ARBA" id="ARBA00022833"/>
    </source>
</evidence>
<reference evidence="16" key="1">
    <citation type="journal article" date="2015" name="Nat. Plants">
        <title>Genome expansion of Arabis alpina linked with retrotransposition and reduced symmetric DNA methylation.</title>
        <authorList>
            <person name="Willing E.M."/>
            <person name="Rawat V."/>
            <person name="Mandakova T."/>
            <person name="Maumus F."/>
            <person name="James G.V."/>
            <person name="Nordstroem K.J."/>
            <person name="Becker C."/>
            <person name="Warthmann N."/>
            <person name="Chica C."/>
            <person name="Szarzynska B."/>
            <person name="Zytnicki M."/>
            <person name="Albani M.C."/>
            <person name="Kiefer C."/>
            <person name="Bergonzi S."/>
            <person name="Castaings L."/>
            <person name="Mateos J.L."/>
            <person name="Berns M.C."/>
            <person name="Bujdoso N."/>
            <person name="Piofczyk T."/>
            <person name="de Lorenzo L."/>
            <person name="Barrero-Sicilia C."/>
            <person name="Mateos I."/>
            <person name="Piednoel M."/>
            <person name="Hagmann J."/>
            <person name="Chen-Min-Tao R."/>
            <person name="Iglesias-Fernandez R."/>
            <person name="Schuster S.C."/>
            <person name="Alonso-Blanco C."/>
            <person name="Roudier F."/>
            <person name="Carbonero P."/>
            <person name="Paz-Ares J."/>
            <person name="Davis S.J."/>
            <person name="Pecinka A."/>
            <person name="Quesneville H."/>
            <person name="Colot V."/>
            <person name="Lysak M.A."/>
            <person name="Weigel D."/>
            <person name="Coupland G."/>
            <person name="Schneeberger K."/>
        </authorList>
    </citation>
    <scope>NUCLEOTIDE SEQUENCE [LARGE SCALE GENOMIC DNA]</scope>
    <source>
        <strain evidence="16">cv. Pajares</strain>
    </source>
</reference>
<dbReference type="Proteomes" id="UP000029120">
    <property type="component" value="Chromosome 5"/>
</dbReference>
<dbReference type="CDD" id="cd16571">
    <property type="entry name" value="RING-HC_SIAHs"/>
    <property type="match status" value="1"/>
</dbReference>
<dbReference type="InterPro" id="IPR013083">
    <property type="entry name" value="Znf_RING/FYVE/PHD"/>
</dbReference>
<keyword evidence="7 11" id="KW-0863">Zinc-finger</keyword>
<evidence type="ECO:0000259" key="13">
    <source>
        <dbReference type="PROSITE" id="PS50089"/>
    </source>
</evidence>
<comment type="pathway">
    <text evidence="2">Protein modification; protein ubiquitination.</text>
</comment>
<dbReference type="EMBL" id="CM002873">
    <property type="protein sequence ID" value="KFK35023.1"/>
    <property type="molecule type" value="Genomic_DNA"/>
</dbReference>
<dbReference type="Gramene" id="KFK35023">
    <property type="protein sequence ID" value="KFK35023"/>
    <property type="gene ID" value="AALP_AA5G224100"/>
</dbReference>
<dbReference type="PROSITE" id="PS50089">
    <property type="entry name" value="ZF_RING_2"/>
    <property type="match status" value="1"/>
</dbReference>
<evidence type="ECO:0000259" key="14">
    <source>
        <dbReference type="PROSITE" id="PS51081"/>
    </source>
</evidence>
<gene>
    <name evidence="15" type="ordered locus">AALP_Aa5g224100</name>
</gene>
<evidence type="ECO:0000256" key="8">
    <source>
        <dbReference type="ARBA" id="ARBA00022786"/>
    </source>
</evidence>
<dbReference type="OrthoDB" id="4788989at2759"/>
<organism evidence="15 16">
    <name type="scientific">Arabis alpina</name>
    <name type="common">Alpine rock-cress</name>
    <dbReference type="NCBI Taxonomy" id="50452"/>
    <lineage>
        <taxon>Eukaryota</taxon>
        <taxon>Viridiplantae</taxon>
        <taxon>Streptophyta</taxon>
        <taxon>Embryophyta</taxon>
        <taxon>Tracheophyta</taxon>
        <taxon>Spermatophyta</taxon>
        <taxon>Magnoliopsida</taxon>
        <taxon>eudicotyledons</taxon>
        <taxon>Gunneridae</taxon>
        <taxon>Pentapetalae</taxon>
        <taxon>rosids</taxon>
        <taxon>malvids</taxon>
        <taxon>Brassicales</taxon>
        <taxon>Brassicaceae</taxon>
        <taxon>Arabideae</taxon>
        <taxon>Arabis</taxon>
    </lineage>
</organism>
<dbReference type="InterPro" id="IPR001841">
    <property type="entry name" value="Znf_RING"/>
</dbReference>
<keyword evidence="8" id="KW-0833">Ubl conjugation pathway</keyword>
<evidence type="ECO:0000256" key="7">
    <source>
        <dbReference type="ARBA" id="ARBA00022771"/>
    </source>
</evidence>
<dbReference type="Pfam" id="PF21361">
    <property type="entry name" value="Sina_ZnF"/>
    <property type="match status" value="1"/>
</dbReference>
<evidence type="ECO:0000313" key="16">
    <source>
        <dbReference type="Proteomes" id="UP000029120"/>
    </source>
</evidence>
<dbReference type="InterPro" id="IPR013010">
    <property type="entry name" value="Znf_SIAH"/>
</dbReference>
<proteinExistence type="inferred from homology"/>
<comment type="function">
    <text evidence="10">E3 ubiquitin-protein ligase that mediates ubiquitination and subsequent proteasomal degradation of target proteins. E3 ubiquitin ligases accept ubiquitin from an E2 ubiquitin-conjugating enzyme in the form of a thioester and then directly transfers the ubiquitin to targeted substrates. It probably triggers the ubiquitin-mediated degradation of different substrates.</text>
</comment>
<keyword evidence="16" id="KW-1185">Reference proteome</keyword>
<keyword evidence="5" id="KW-0808">Transferase</keyword>